<protein>
    <recommendedName>
        <fullName evidence="1">Protein kinase domain-containing protein</fullName>
    </recommendedName>
</protein>
<dbReference type="PROSITE" id="PS50011">
    <property type="entry name" value="PROTEIN_KINASE_DOM"/>
    <property type="match status" value="1"/>
</dbReference>
<proteinExistence type="predicted"/>
<dbReference type="EMBL" id="JARJCW010000060">
    <property type="protein sequence ID" value="KAJ7201044.1"/>
    <property type="molecule type" value="Genomic_DNA"/>
</dbReference>
<dbReference type="GO" id="GO:0005524">
    <property type="term" value="F:ATP binding"/>
    <property type="evidence" value="ECO:0007669"/>
    <property type="project" value="InterPro"/>
</dbReference>
<dbReference type="Gene3D" id="1.10.510.10">
    <property type="entry name" value="Transferase(Phosphotransferase) domain 1"/>
    <property type="match status" value="1"/>
</dbReference>
<feature type="non-terminal residue" evidence="2">
    <location>
        <position position="1"/>
    </location>
</feature>
<feature type="non-terminal residue" evidence="2">
    <location>
        <position position="150"/>
    </location>
</feature>
<name>A0AAD6V2C5_9AGAR</name>
<evidence type="ECO:0000313" key="2">
    <source>
        <dbReference type="EMBL" id="KAJ7201044.1"/>
    </source>
</evidence>
<evidence type="ECO:0000259" key="1">
    <source>
        <dbReference type="PROSITE" id="PS50011"/>
    </source>
</evidence>
<dbReference type="InterPro" id="IPR008266">
    <property type="entry name" value="Tyr_kinase_AS"/>
</dbReference>
<dbReference type="InterPro" id="IPR000719">
    <property type="entry name" value="Prot_kinase_dom"/>
</dbReference>
<accession>A0AAD6V2C5</accession>
<dbReference type="InterPro" id="IPR011009">
    <property type="entry name" value="Kinase-like_dom_sf"/>
</dbReference>
<dbReference type="AlphaFoldDB" id="A0AAD6V2C5"/>
<dbReference type="SUPFAM" id="SSF56112">
    <property type="entry name" value="Protein kinase-like (PK-like)"/>
    <property type="match status" value="1"/>
</dbReference>
<dbReference type="Pfam" id="PF01636">
    <property type="entry name" value="APH"/>
    <property type="match status" value="1"/>
</dbReference>
<dbReference type="GO" id="GO:0004672">
    <property type="term" value="F:protein kinase activity"/>
    <property type="evidence" value="ECO:0007669"/>
    <property type="project" value="InterPro"/>
</dbReference>
<sequence length="150" mass="16941">ARESGTHEVVVKLMSTSRYGSAAQNKAGDFAPHLYVHRPATEDHHSGFYIAVMDHVGAGVKPAVDLHKTNLIRLLRHFRTSGIVHGDLRPQNIIFLEDGNIKVVDWDWAGFEDKKPCYPWTINPENQWAHGVAAGALMKHEHDRYQIELL</sequence>
<dbReference type="PROSITE" id="PS00109">
    <property type="entry name" value="PROTEIN_KINASE_TYR"/>
    <property type="match status" value="1"/>
</dbReference>
<feature type="domain" description="Protein kinase" evidence="1">
    <location>
        <begin position="1"/>
        <end position="150"/>
    </location>
</feature>
<keyword evidence="3" id="KW-1185">Reference proteome</keyword>
<evidence type="ECO:0000313" key="3">
    <source>
        <dbReference type="Proteomes" id="UP001219525"/>
    </source>
</evidence>
<dbReference type="InterPro" id="IPR002575">
    <property type="entry name" value="Aminoglycoside_PTrfase"/>
</dbReference>
<organism evidence="2 3">
    <name type="scientific">Mycena pura</name>
    <dbReference type="NCBI Taxonomy" id="153505"/>
    <lineage>
        <taxon>Eukaryota</taxon>
        <taxon>Fungi</taxon>
        <taxon>Dikarya</taxon>
        <taxon>Basidiomycota</taxon>
        <taxon>Agaricomycotina</taxon>
        <taxon>Agaricomycetes</taxon>
        <taxon>Agaricomycetidae</taxon>
        <taxon>Agaricales</taxon>
        <taxon>Marasmiineae</taxon>
        <taxon>Mycenaceae</taxon>
        <taxon>Mycena</taxon>
    </lineage>
</organism>
<reference evidence="2" key="1">
    <citation type="submission" date="2023-03" db="EMBL/GenBank/DDBJ databases">
        <title>Massive genome expansion in bonnet fungi (Mycena s.s.) driven by repeated elements and novel gene families across ecological guilds.</title>
        <authorList>
            <consortium name="Lawrence Berkeley National Laboratory"/>
            <person name="Harder C.B."/>
            <person name="Miyauchi S."/>
            <person name="Viragh M."/>
            <person name="Kuo A."/>
            <person name="Thoen E."/>
            <person name="Andreopoulos B."/>
            <person name="Lu D."/>
            <person name="Skrede I."/>
            <person name="Drula E."/>
            <person name="Henrissat B."/>
            <person name="Morin E."/>
            <person name="Kohler A."/>
            <person name="Barry K."/>
            <person name="LaButti K."/>
            <person name="Morin E."/>
            <person name="Salamov A."/>
            <person name="Lipzen A."/>
            <person name="Mereny Z."/>
            <person name="Hegedus B."/>
            <person name="Baldrian P."/>
            <person name="Stursova M."/>
            <person name="Weitz H."/>
            <person name="Taylor A."/>
            <person name="Grigoriev I.V."/>
            <person name="Nagy L.G."/>
            <person name="Martin F."/>
            <person name="Kauserud H."/>
        </authorList>
    </citation>
    <scope>NUCLEOTIDE SEQUENCE</scope>
    <source>
        <strain evidence="2">9144</strain>
    </source>
</reference>
<comment type="caution">
    <text evidence="2">The sequence shown here is derived from an EMBL/GenBank/DDBJ whole genome shotgun (WGS) entry which is preliminary data.</text>
</comment>
<gene>
    <name evidence="2" type="ORF">GGX14DRAFT_342376</name>
</gene>
<dbReference type="Proteomes" id="UP001219525">
    <property type="component" value="Unassembled WGS sequence"/>
</dbReference>